<protein>
    <recommendedName>
        <fullName evidence="3">Motility protein</fullName>
    </recommendedName>
</protein>
<comment type="caution">
    <text evidence="1">The sequence shown here is derived from an EMBL/GenBank/DDBJ whole genome shotgun (WGS) entry which is preliminary data.</text>
</comment>
<reference evidence="1" key="1">
    <citation type="journal article" date="2014" name="Int. J. Syst. Evol. Microbiol.">
        <title>Complete genome sequence of Corynebacterium casei LMG S-19264T (=DSM 44701T), isolated from a smear-ripened cheese.</title>
        <authorList>
            <consortium name="US DOE Joint Genome Institute (JGI-PGF)"/>
            <person name="Walter F."/>
            <person name="Albersmeier A."/>
            <person name="Kalinowski J."/>
            <person name="Ruckert C."/>
        </authorList>
    </citation>
    <scope>NUCLEOTIDE SEQUENCE</scope>
    <source>
        <strain evidence="1">CCM 7664</strain>
    </source>
</reference>
<dbReference type="Proteomes" id="UP000627205">
    <property type="component" value="Unassembled WGS sequence"/>
</dbReference>
<sequence>MDVGNIPALATSMAQERTTSAVSIAVFKKALDAQSSAALALLEAIPQVQSLPPHLGNSINTKA</sequence>
<dbReference type="InterPro" id="IPR025906">
    <property type="entry name" value="YjfB_motility"/>
</dbReference>
<proteinExistence type="predicted"/>
<dbReference type="Pfam" id="PF14070">
    <property type="entry name" value="YjfB_motility"/>
    <property type="match status" value="1"/>
</dbReference>
<reference evidence="1" key="2">
    <citation type="submission" date="2020-09" db="EMBL/GenBank/DDBJ databases">
        <authorList>
            <person name="Sun Q."/>
            <person name="Sedlacek I."/>
        </authorList>
    </citation>
    <scope>NUCLEOTIDE SEQUENCE</scope>
    <source>
        <strain evidence="1">CCM 7664</strain>
    </source>
</reference>
<gene>
    <name evidence="1" type="ORF">GCM10011430_01030</name>
</gene>
<dbReference type="RefSeq" id="WP_188419032.1">
    <property type="nucleotide sequence ID" value="NZ_BMDP01000001.1"/>
</dbReference>
<keyword evidence="2" id="KW-1185">Reference proteome</keyword>
<name>A0A8J3ASL8_9BURK</name>
<evidence type="ECO:0000313" key="2">
    <source>
        <dbReference type="Proteomes" id="UP000627205"/>
    </source>
</evidence>
<dbReference type="AlphaFoldDB" id="A0A8J3ASL8"/>
<accession>A0A8J3ASL8</accession>
<evidence type="ECO:0008006" key="3">
    <source>
        <dbReference type="Google" id="ProtNLM"/>
    </source>
</evidence>
<evidence type="ECO:0000313" key="1">
    <source>
        <dbReference type="EMBL" id="GGI52929.1"/>
    </source>
</evidence>
<dbReference type="EMBL" id="BMDP01000001">
    <property type="protein sequence ID" value="GGI52929.1"/>
    <property type="molecule type" value="Genomic_DNA"/>
</dbReference>
<organism evidence="1 2">
    <name type="scientific">Oxalicibacterium solurbis</name>
    <dbReference type="NCBI Taxonomy" id="69280"/>
    <lineage>
        <taxon>Bacteria</taxon>
        <taxon>Pseudomonadati</taxon>
        <taxon>Pseudomonadota</taxon>
        <taxon>Betaproteobacteria</taxon>
        <taxon>Burkholderiales</taxon>
        <taxon>Oxalobacteraceae</taxon>
        <taxon>Oxalicibacterium</taxon>
    </lineage>
</organism>